<accession>A0ABW2KIL3</accession>
<evidence type="ECO:0000313" key="3">
    <source>
        <dbReference type="EMBL" id="MFC7329061.1"/>
    </source>
</evidence>
<evidence type="ECO:0000313" key="4">
    <source>
        <dbReference type="Proteomes" id="UP001596540"/>
    </source>
</evidence>
<keyword evidence="2" id="KW-0472">Membrane</keyword>
<feature type="transmembrane region" description="Helical" evidence="2">
    <location>
        <begin position="91"/>
        <end position="108"/>
    </location>
</feature>
<proteinExistence type="predicted"/>
<dbReference type="Proteomes" id="UP001596540">
    <property type="component" value="Unassembled WGS sequence"/>
</dbReference>
<evidence type="ECO:0000256" key="1">
    <source>
        <dbReference type="SAM" id="MobiDB-lite"/>
    </source>
</evidence>
<sequence length="140" mass="14317">MFDPTSSVPRQPLVRGLLSALLVGVVLLCSICHVESASAATASDPGSHTAGPLVETAGPQNDAAHEHAESRHCDDGGAVGADLRSGGAAKLLALLALGLALVAAVWLAPPKADVPRRLLTRVALPRPGTRLLLTLCVIRV</sequence>
<dbReference type="RefSeq" id="WP_379871704.1">
    <property type="nucleotide sequence ID" value="NZ_JBHTBH010000006.1"/>
</dbReference>
<reference evidence="4" key="1">
    <citation type="journal article" date="2019" name="Int. J. Syst. Evol. Microbiol.">
        <title>The Global Catalogue of Microorganisms (GCM) 10K type strain sequencing project: providing services to taxonomists for standard genome sequencing and annotation.</title>
        <authorList>
            <consortium name="The Broad Institute Genomics Platform"/>
            <consortium name="The Broad Institute Genome Sequencing Center for Infectious Disease"/>
            <person name="Wu L."/>
            <person name="Ma J."/>
        </authorList>
    </citation>
    <scope>NUCLEOTIDE SEQUENCE [LARGE SCALE GENOMIC DNA]</scope>
    <source>
        <strain evidence="4">CGMCC 4.7382</strain>
    </source>
</reference>
<organism evidence="3 4">
    <name type="scientific">Marinactinospora rubrisoli</name>
    <dbReference type="NCBI Taxonomy" id="2715399"/>
    <lineage>
        <taxon>Bacteria</taxon>
        <taxon>Bacillati</taxon>
        <taxon>Actinomycetota</taxon>
        <taxon>Actinomycetes</taxon>
        <taxon>Streptosporangiales</taxon>
        <taxon>Nocardiopsidaceae</taxon>
        <taxon>Marinactinospora</taxon>
    </lineage>
</organism>
<dbReference type="EMBL" id="JBHTBH010000006">
    <property type="protein sequence ID" value="MFC7329061.1"/>
    <property type="molecule type" value="Genomic_DNA"/>
</dbReference>
<gene>
    <name evidence="3" type="ORF">ACFQRF_15080</name>
</gene>
<keyword evidence="2" id="KW-0812">Transmembrane</keyword>
<feature type="region of interest" description="Disordered" evidence="1">
    <location>
        <begin position="41"/>
        <end position="65"/>
    </location>
</feature>
<keyword evidence="2" id="KW-1133">Transmembrane helix</keyword>
<comment type="caution">
    <text evidence="3">The sequence shown here is derived from an EMBL/GenBank/DDBJ whole genome shotgun (WGS) entry which is preliminary data.</text>
</comment>
<keyword evidence="4" id="KW-1185">Reference proteome</keyword>
<protein>
    <submittedName>
        <fullName evidence="3">Uncharacterized protein</fullName>
    </submittedName>
</protein>
<name>A0ABW2KIL3_9ACTN</name>
<evidence type="ECO:0000256" key="2">
    <source>
        <dbReference type="SAM" id="Phobius"/>
    </source>
</evidence>